<reference evidence="3" key="1">
    <citation type="journal article" date="2015" name="Nature">
        <title>Complex archaea that bridge the gap between prokaryotes and eukaryotes.</title>
        <authorList>
            <person name="Spang A."/>
            <person name="Saw J.H."/>
            <person name="Jorgensen S.L."/>
            <person name="Zaremba-Niedzwiedzka K."/>
            <person name="Martijn J."/>
            <person name="Lind A.E."/>
            <person name="van Eijk R."/>
            <person name="Schleper C."/>
            <person name="Guy L."/>
            <person name="Ettema T.J."/>
        </authorList>
    </citation>
    <scope>NUCLEOTIDE SEQUENCE</scope>
</reference>
<name>A0A0F9AM29_9ZZZZ</name>
<proteinExistence type="predicted"/>
<dbReference type="InterPro" id="IPR036188">
    <property type="entry name" value="FAD/NAD-bd_sf"/>
</dbReference>
<dbReference type="Pfam" id="PF01494">
    <property type="entry name" value="FAD_binding_3"/>
    <property type="match status" value="1"/>
</dbReference>
<dbReference type="PANTHER" id="PTHR43876">
    <property type="entry name" value="UBIQUINONE BIOSYNTHESIS MONOOXYGENASE COQ6, MITOCHONDRIAL"/>
    <property type="match status" value="1"/>
</dbReference>
<gene>
    <name evidence="3" type="ORF">LCGC14_2633740</name>
</gene>
<dbReference type="GO" id="GO:0008681">
    <property type="term" value="F:2-octaprenyl-6-methoxyphenol hydroxylase activity"/>
    <property type="evidence" value="ECO:0007669"/>
    <property type="project" value="TreeGrafter"/>
</dbReference>
<evidence type="ECO:0000313" key="3">
    <source>
        <dbReference type="EMBL" id="KKK99340.1"/>
    </source>
</evidence>
<organism evidence="3">
    <name type="scientific">marine sediment metagenome</name>
    <dbReference type="NCBI Taxonomy" id="412755"/>
    <lineage>
        <taxon>unclassified sequences</taxon>
        <taxon>metagenomes</taxon>
        <taxon>ecological metagenomes</taxon>
    </lineage>
</organism>
<dbReference type="Gene3D" id="3.50.50.60">
    <property type="entry name" value="FAD/NAD(P)-binding domain"/>
    <property type="match status" value="1"/>
</dbReference>
<comment type="caution">
    <text evidence="3">The sequence shown here is derived from an EMBL/GenBank/DDBJ whole genome shotgun (WGS) entry which is preliminary data.</text>
</comment>
<dbReference type="EMBL" id="LAZR01045246">
    <property type="protein sequence ID" value="KKK99340.1"/>
    <property type="molecule type" value="Genomic_DNA"/>
</dbReference>
<keyword evidence="1" id="KW-0812">Transmembrane</keyword>
<dbReference type="SUPFAM" id="SSF51905">
    <property type="entry name" value="FAD/NAD(P)-binding domain"/>
    <property type="match status" value="1"/>
</dbReference>
<evidence type="ECO:0000259" key="2">
    <source>
        <dbReference type="Pfam" id="PF01494"/>
    </source>
</evidence>
<keyword evidence="1" id="KW-1133">Transmembrane helix</keyword>
<sequence length="252" mass="27005">MSQNPPTEPNVSVQDVDIADVDIAIVGGGMVGASLALLLSSLNLGWRINVIEAFPMTPASGDLQPSFDARSTALSHSSREIFEMLGLWSTLSPRLAEIKEVHVSDRGHIGNTRLHAAEQNLPALGYVVENQWLGSVLMEALQQAPGIEVIAPAQVASVKPIRGGMQLSFSGTEVSANLQVKLLVVADGAQSRTREMLGIDTTTRDYGQVALVTNISLQQDHQGIAYERFTDSGPMAMLPLQSVDNEHRSALV</sequence>
<dbReference type="AlphaFoldDB" id="A0A0F9AM29"/>
<dbReference type="PANTHER" id="PTHR43876:SF8">
    <property type="entry name" value="2-OCTAPRENYL-6-METHOXYPHENOL HYDROXYLASE"/>
    <property type="match status" value="1"/>
</dbReference>
<keyword evidence="1" id="KW-0472">Membrane</keyword>
<feature type="non-terminal residue" evidence="3">
    <location>
        <position position="252"/>
    </location>
</feature>
<dbReference type="InterPro" id="IPR002938">
    <property type="entry name" value="FAD-bd"/>
</dbReference>
<dbReference type="InterPro" id="IPR051205">
    <property type="entry name" value="UbiH/COQ6_monooxygenase"/>
</dbReference>
<feature type="transmembrane region" description="Helical" evidence="1">
    <location>
        <begin position="23"/>
        <end position="46"/>
    </location>
</feature>
<feature type="domain" description="FAD-binding" evidence="2">
    <location>
        <begin position="20"/>
        <end position="247"/>
    </location>
</feature>
<protein>
    <recommendedName>
        <fullName evidence="2">FAD-binding domain-containing protein</fullName>
    </recommendedName>
</protein>
<dbReference type="GO" id="GO:0071949">
    <property type="term" value="F:FAD binding"/>
    <property type="evidence" value="ECO:0007669"/>
    <property type="project" value="InterPro"/>
</dbReference>
<evidence type="ECO:0000256" key="1">
    <source>
        <dbReference type="SAM" id="Phobius"/>
    </source>
</evidence>
<dbReference type="PRINTS" id="PR00420">
    <property type="entry name" value="RNGMNOXGNASE"/>
</dbReference>
<accession>A0A0F9AM29</accession>